<comment type="caution">
    <text evidence="4">The sequence shown here is derived from an EMBL/GenBank/DDBJ whole genome shotgun (WGS) entry which is preliminary data.</text>
</comment>
<dbReference type="SUPFAM" id="SSF55729">
    <property type="entry name" value="Acyl-CoA N-acyltransferases (Nat)"/>
    <property type="match status" value="1"/>
</dbReference>
<dbReference type="InterPro" id="IPR000182">
    <property type="entry name" value="GNAT_dom"/>
</dbReference>
<sequence length="156" mass="18186">MIVRKCAPADKAIWVEMNREFMDKELCGNEFWTETRDRGNADLENAFDAALKAEPSIILLIFENEEGETVGFVNLNTVFSIWSNGDAMIVDDFYIREDYRGRGYGKEGLVLVEKFALDNNIKRIQFHSNLDDENAAKIWDEIGYYPIDVKFYMRYI</sequence>
<evidence type="ECO:0000313" key="5">
    <source>
        <dbReference type="Proteomes" id="UP001516588"/>
    </source>
</evidence>
<dbReference type="PROSITE" id="PS51186">
    <property type="entry name" value="GNAT"/>
    <property type="match status" value="1"/>
</dbReference>
<dbReference type="EMBL" id="JADCKA010000006">
    <property type="protein sequence ID" value="MBE5035600.1"/>
    <property type="molecule type" value="Genomic_DNA"/>
</dbReference>
<dbReference type="InterPro" id="IPR016181">
    <property type="entry name" value="Acyl_CoA_acyltransferase"/>
</dbReference>
<dbReference type="Proteomes" id="UP001516588">
    <property type="component" value="Unassembled WGS sequence"/>
</dbReference>
<protein>
    <submittedName>
        <fullName evidence="4">GNAT family N-acetyltransferase</fullName>
    </submittedName>
</protein>
<evidence type="ECO:0000256" key="2">
    <source>
        <dbReference type="ARBA" id="ARBA00023315"/>
    </source>
</evidence>
<dbReference type="Pfam" id="PF00583">
    <property type="entry name" value="Acetyltransf_1"/>
    <property type="match status" value="1"/>
</dbReference>
<keyword evidence="1" id="KW-0808">Transferase</keyword>
<gene>
    <name evidence="4" type="ORF">INF20_04795</name>
</gene>
<dbReference type="PANTHER" id="PTHR10545:SF29">
    <property type="entry name" value="GH14572P-RELATED"/>
    <property type="match status" value="1"/>
</dbReference>
<dbReference type="CDD" id="cd04301">
    <property type="entry name" value="NAT_SF"/>
    <property type="match status" value="1"/>
</dbReference>
<reference evidence="4 5" key="1">
    <citation type="submission" date="2020-10" db="EMBL/GenBank/DDBJ databases">
        <title>ChiBAC.</title>
        <authorList>
            <person name="Zenner C."/>
            <person name="Hitch T.C.A."/>
            <person name="Clavel T."/>
        </authorList>
    </citation>
    <scope>NUCLEOTIDE SEQUENCE [LARGE SCALE GENOMIC DNA]</scope>
    <source>
        <strain evidence="4 5">DSM 108706</strain>
    </source>
</reference>
<proteinExistence type="predicted"/>
<evidence type="ECO:0000313" key="4">
    <source>
        <dbReference type="EMBL" id="MBE5035600.1"/>
    </source>
</evidence>
<dbReference type="InterPro" id="IPR051016">
    <property type="entry name" value="Diverse_Substrate_AcTransf"/>
</dbReference>
<evidence type="ECO:0000256" key="1">
    <source>
        <dbReference type="ARBA" id="ARBA00022679"/>
    </source>
</evidence>
<organism evidence="4 5">
    <name type="scientific">Gallibacter intestinalis</name>
    <dbReference type="NCBI Taxonomy" id="2779356"/>
    <lineage>
        <taxon>Bacteria</taxon>
        <taxon>Bacillati</taxon>
        <taxon>Bacillota</taxon>
        <taxon>Clostridia</taxon>
        <taxon>Eubacteriales</taxon>
        <taxon>Eubacteriaceae</taxon>
        <taxon>Gallibacter</taxon>
    </lineage>
</organism>
<evidence type="ECO:0000259" key="3">
    <source>
        <dbReference type="PROSITE" id="PS51186"/>
    </source>
</evidence>
<keyword evidence="2" id="KW-0012">Acyltransferase</keyword>
<dbReference type="RefSeq" id="WP_226385248.1">
    <property type="nucleotide sequence ID" value="NZ_JADCKA010000006.1"/>
</dbReference>
<accession>A0ABR9QXI7</accession>
<feature type="domain" description="N-acetyltransferase" evidence="3">
    <location>
        <begin position="1"/>
        <end position="156"/>
    </location>
</feature>
<dbReference type="PANTHER" id="PTHR10545">
    <property type="entry name" value="DIAMINE N-ACETYLTRANSFERASE"/>
    <property type="match status" value="1"/>
</dbReference>
<keyword evidence="5" id="KW-1185">Reference proteome</keyword>
<name>A0ABR9QXI7_9FIRM</name>
<dbReference type="Gene3D" id="3.40.630.30">
    <property type="match status" value="1"/>
</dbReference>